<evidence type="ECO:0000313" key="2">
    <source>
        <dbReference type="Proteomes" id="UP000054279"/>
    </source>
</evidence>
<dbReference type="EMBL" id="KN837270">
    <property type="protein sequence ID" value="KIJ30007.1"/>
    <property type="molecule type" value="Genomic_DNA"/>
</dbReference>
<accession>A0A0C9UMG3</accession>
<dbReference type="AlphaFoldDB" id="A0A0C9UMG3"/>
<reference evidence="1 2" key="1">
    <citation type="submission" date="2014-06" db="EMBL/GenBank/DDBJ databases">
        <title>Evolutionary Origins and Diversification of the Mycorrhizal Mutualists.</title>
        <authorList>
            <consortium name="DOE Joint Genome Institute"/>
            <consortium name="Mycorrhizal Genomics Consortium"/>
            <person name="Kohler A."/>
            <person name="Kuo A."/>
            <person name="Nagy L.G."/>
            <person name="Floudas D."/>
            <person name="Copeland A."/>
            <person name="Barry K.W."/>
            <person name="Cichocki N."/>
            <person name="Veneault-Fourrey C."/>
            <person name="LaButti K."/>
            <person name="Lindquist E.A."/>
            <person name="Lipzen A."/>
            <person name="Lundell T."/>
            <person name="Morin E."/>
            <person name="Murat C."/>
            <person name="Riley R."/>
            <person name="Ohm R."/>
            <person name="Sun H."/>
            <person name="Tunlid A."/>
            <person name="Henrissat B."/>
            <person name="Grigoriev I.V."/>
            <person name="Hibbett D.S."/>
            <person name="Martin F."/>
        </authorList>
    </citation>
    <scope>NUCLEOTIDE SEQUENCE [LARGE SCALE GENOMIC DNA]</scope>
    <source>
        <strain evidence="1 2">SS14</strain>
    </source>
</reference>
<dbReference type="Proteomes" id="UP000054279">
    <property type="component" value="Unassembled WGS sequence"/>
</dbReference>
<keyword evidence="2" id="KW-1185">Reference proteome</keyword>
<dbReference type="HOGENOM" id="CLU_1511530_0_0_1"/>
<sequence length="178" mass="19743">MPSVPQNAIPGHPSVSFESYTASEAGPAIARHFNFQSSEAQAIGISTRMSTDGKVKASVLSSLEATVIVQIGSIRDLNSIYDLGTLLSPSTWQPLSPHQFIKKLGVESLAMRAFKNIWTCSLDEKDVHYAVRKFPTLMKLPAPCNWNGVDQVFQTLNLHALPNYRGNRIFSNTQRLRR</sequence>
<organism evidence="1 2">
    <name type="scientific">Sphaerobolus stellatus (strain SS14)</name>
    <dbReference type="NCBI Taxonomy" id="990650"/>
    <lineage>
        <taxon>Eukaryota</taxon>
        <taxon>Fungi</taxon>
        <taxon>Dikarya</taxon>
        <taxon>Basidiomycota</taxon>
        <taxon>Agaricomycotina</taxon>
        <taxon>Agaricomycetes</taxon>
        <taxon>Phallomycetidae</taxon>
        <taxon>Geastrales</taxon>
        <taxon>Sphaerobolaceae</taxon>
        <taxon>Sphaerobolus</taxon>
    </lineage>
</organism>
<proteinExistence type="predicted"/>
<gene>
    <name evidence="1" type="ORF">M422DRAFT_53919</name>
</gene>
<name>A0A0C9UMG3_SPHS4</name>
<evidence type="ECO:0000313" key="1">
    <source>
        <dbReference type="EMBL" id="KIJ30007.1"/>
    </source>
</evidence>
<protein>
    <submittedName>
        <fullName evidence="1">Uncharacterized protein</fullName>
    </submittedName>
</protein>